<accession>A0AAD6UYT0</accession>
<proteinExistence type="predicted"/>
<evidence type="ECO:0000313" key="1">
    <source>
        <dbReference type="EMBL" id="KAJ7198175.1"/>
    </source>
</evidence>
<evidence type="ECO:0000313" key="2">
    <source>
        <dbReference type="Proteomes" id="UP001219525"/>
    </source>
</evidence>
<dbReference type="EMBL" id="JARJCW010000074">
    <property type="protein sequence ID" value="KAJ7198175.1"/>
    <property type="molecule type" value="Genomic_DNA"/>
</dbReference>
<name>A0AAD6UYT0_9AGAR</name>
<dbReference type="Proteomes" id="UP001219525">
    <property type="component" value="Unassembled WGS sequence"/>
</dbReference>
<protein>
    <submittedName>
        <fullName evidence="1">Uncharacterized protein</fullName>
    </submittedName>
</protein>
<gene>
    <name evidence="1" type="ORF">GGX14DRAFT_402206</name>
</gene>
<dbReference type="AlphaFoldDB" id="A0AAD6UYT0"/>
<organism evidence="1 2">
    <name type="scientific">Mycena pura</name>
    <dbReference type="NCBI Taxonomy" id="153505"/>
    <lineage>
        <taxon>Eukaryota</taxon>
        <taxon>Fungi</taxon>
        <taxon>Dikarya</taxon>
        <taxon>Basidiomycota</taxon>
        <taxon>Agaricomycotina</taxon>
        <taxon>Agaricomycetes</taxon>
        <taxon>Agaricomycetidae</taxon>
        <taxon>Agaricales</taxon>
        <taxon>Marasmiineae</taxon>
        <taxon>Mycenaceae</taxon>
        <taxon>Mycena</taxon>
    </lineage>
</organism>
<sequence length="215" mass="23737">MKGIKEVAYLYPARQIYEYESSDRPVTGHKPGELIEIDIIDSLVRDVQRFHNNIYGAEYLYYWLVIGGDISPPAKSSAPKEVVCSPKMRNSMSLKYFFSATEQGGDPYMWQLLILVAPCRGLALTSTCNLSLAHERAVQSTPGRGTIKDLDQSADLLSIGGKIMGPRGEKSNRKIFYLLPTTATSPTLLRPLGTGPSIGDARHLRSSLIMLDVTT</sequence>
<keyword evidence="2" id="KW-1185">Reference proteome</keyword>
<reference evidence="1" key="1">
    <citation type="submission" date="2023-03" db="EMBL/GenBank/DDBJ databases">
        <title>Massive genome expansion in bonnet fungi (Mycena s.s.) driven by repeated elements and novel gene families across ecological guilds.</title>
        <authorList>
            <consortium name="Lawrence Berkeley National Laboratory"/>
            <person name="Harder C.B."/>
            <person name="Miyauchi S."/>
            <person name="Viragh M."/>
            <person name="Kuo A."/>
            <person name="Thoen E."/>
            <person name="Andreopoulos B."/>
            <person name="Lu D."/>
            <person name="Skrede I."/>
            <person name="Drula E."/>
            <person name="Henrissat B."/>
            <person name="Morin E."/>
            <person name="Kohler A."/>
            <person name="Barry K."/>
            <person name="LaButti K."/>
            <person name="Morin E."/>
            <person name="Salamov A."/>
            <person name="Lipzen A."/>
            <person name="Mereny Z."/>
            <person name="Hegedus B."/>
            <person name="Baldrian P."/>
            <person name="Stursova M."/>
            <person name="Weitz H."/>
            <person name="Taylor A."/>
            <person name="Grigoriev I.V."/>
            <person name="Nagy L.G."/>
            <person name="Martin F."/>
            <person name="Kauserud H."/>
        </authorList>
    </citation>
    <scope>NUCLEOTIDE SEQUENCE</scope>
    <source>
        <strain evidence="1">9144</strain>
    </source>
</reference>
<comment type="caution">
    <text evidence="1">The sequence shown here is derived from an EMBL/GenBank/DDBJ whole genome shotgun (WGS) entry which is preliminary data.</text>
</comment>